<dbReference type="Proteomes" id="UP000052943">
    <property type="component" value="Unassembled WGS sequence"/>
</dbReference>
<evidence type="ECO:0000256" key="1">
    <source>
        <dbReference type="SAM" id="MobiDB-lite"/>
    </source>
</evidence>
<dbReference type="EMBL" id="LNFO01003895">
    <property type="protein sequence ID" value="KUF81960.1"/>
    <property type="molecule type" value="Genomic_DNA"/>
</dbReference>
<proteinExistence type="predicted"/>
<accession>A0A0W8CD48</accession>
<sequence length="320" mass="35667">MPFKSREQSISHKKSKRAADGQYNDNTRARRKRRKESARSMPAVVDPIPVSRVKELQEECGARFSNSSLGENTCCVCDCFHPTTVILEKQRCRCAVLLSTMKAQLKPPPRLPRKLLAEYDASNFDSRLAGMLLSKRGITVADSGVVLQLCKACLTSFLSKKMKSPPKFAIANRLFVGTLPECYDDLTMTELAMVNSAQPTRFMTVVQRGKHTSIRSHAYYFRAAPSPPAAMLPAEVISSGIIGVTMVGAMTPKQKVKTLKRYQVRVPRLFSQLDWYRENNHLYNRISVSGRLQVEAFTRSTSAVLDGTSSNNEVAGLDNI</sequence>
<feature type="compositionally biased region" description="Basic and acidic residues" evidence="1">
    <location>
        <begin position="1"/>
        <end position="10"/>
    </location>
</feature>
<feature type="region of interest" description="Disordered" evidence="1">
    <location>
        <begin position="1"/>
        <end position="42"/>
    </location>
</feature>
<evidence type="ECO:0000313" key="3">
    <source>
        <dbReference type="EMBL" id="KUF81960.1"/>
    </source>
</evidence>
<protein>
    <recommendedName>
        <fullName evidence="2">DUF6570 domain-containing protein</fullName>
    </recommendedName>
</protein>
<dbReference type="AlphaFoldDB" id="A0A0W8CD48"/>
<comment type="caution">
    <text evidence="3">The sequence shown here is derived from an EMBL/GenBank/DDBJ whole genome shotgun (WGS) entry which is preliminary data.</text>
</comment>
<dbReference type="STRING" id="4790.A0A0W8CD48"/>
<evidence type="ECO:0000259" key="2">
    <source>
        <dbReference type="Pfam" id="PF20209"/>
    </source>
</evidence>
<feature type="domain" description="DUF6570" evidence="2">
    <location>
        <begin position="164"/>
        <end position="289"/>
    </location>
</feature>
<organism evidence="3 4">
    <name type="scientific">Phytophthora nicotianae</name>
    <name type="common">Potato buckeye rot agent</name>
    <name type="synonym">Phytophthora parasitica</name>
    <dbReference type="NCBI Taxonomy" id="4792"/>
    <lineage>
        <taxon>Eukaryota</taxon>
        <taxon>Sar</taxon>
        <taxon>Stramenopiles</taxon>
        <taxon>Oomycota</taxon>
        <taxon>Peronosporomycetes</taxon>
        <taxon>Peronosporales</taxon>
        <taxon>Peronosporaceae</taxon>
        <taxon>Phytophthora</taxon>
    </lineage>
</organism>
<gene>
    <name evidence="3" type="ORF">AM587_10000597</name>
</gene>
<name>A0A0W8CD48_PHYNI</name>
<dbReference type="Pfam" id="PF20209">
    <property type="entry name" value="DUF6570"/>
    <property type="match status" value="1"/>
</dbReference>
<dbReference type="InterPro" id="IPR046700">
    <property type="entry name" value="DUF6570"/>
</dbReference>
<evidence type="ECO:0000313" key="4">
    <source>
        <dbReference type="Proteomes" id="UP000052943"/>
    </source>
</evidence>
<reference evidence="3 4" key="1">
    <citation type="submission" date="2015-11" db="EMBL/GenBank/DDBJ databases">
        <title>Genomes and virulence difference between two physiological races of Phytophthora nicotianae.</title>
        <authorList>
            <person name="Liu H."/>
            <person name="Ma X."/>
            <person name="Yu H."/>
            <person name="Fang D."/>
            <person name="Li Y."/>
            <person name="Wang X."/>
            <person name="Wang W."/>
            <person name="Dong Y."/>
            <person name="Xiao B."/>
        </authorList>
    </citation>
    <scope>NUCLEOTIDE SEQUENCE [LARGE SCALE GENOMIC DNA]</scope>
    <source>
        <strain evidence="4">race 0</strain>
    </source>
</reference>